<reference evidence="1" key="1">
    <citation type="submission" date="2022-12" db="EMBL/GenBank/DDBJ databases">
        <title>Genome Sequence of Lasiodiplodia mahajangana.</title>
        <authorList>
            <person name="Buettner E."/>
        </authorList>
    </citation>
    <scope>NUCLEOTIDE SEQUENCE</scope>
    <source>
        <strain evidence="1">VT137</strain>
    </source>
</reference>
<proteinExistence type="predicted"/>
<gene>
    <name evidence="1" type="ORF">O1611_g7070</name>
</gene>
<sequence length="309" mass="34792">MSKIIELVDILDGVGPAEFESDDVSRLQLIESAKKLVSRVETREEKLFDITFTQPTHHWDPCCINLPLFLAKTGYKEPQDNKNSNYADWSPGNLDFFGRCVADPAFQDSFSGFMTNWGRYKVPWPEFYDTATLVSGADLRNGGVLCVDLGGHHGIDLTRLLEKHPDIPAGALVLQDLPEVLVGAKDLNVKIKPMPHDFFEPQPVIGSRSYFFHAVFHDWSDEVSTRILKNVTAVMKRGYSKVFIVDMVLPPTGASAIQSTMDVEMMAIVSGWERTEDMWTKLINDAGLRVIKIWEDGRRNECLIEAELA</sequence>
<comment type="caution">
    <text evidence="1">The sequence shown here is derived from an EMBL/GenBank/DDBJ whole genome shotgun (WGS) entry which is preliminary data.</text>
</comment>
<organism evidence="1 2">
    <name type="scientific">Lasiodiplodia mahajangana</name>
    <dbReference type="NCBI Taxonomy" id="1108764"/>
    <lineage>
        <taxon>Eukaryota</taxon>
        <taxon>Fungi</taxon>
        <taxon>Dikarya</taxon>
        <taxon>Ascomycota</taxon>
        <taxon>Pezizomycotina</taxon>
        <taxon>Dothideomycetes</taxon>
        <taxon>Dothideomycetes incertae sedis</taxon>
        <taxon>Botryosphaeriales</taxon>
        <taxon>Botryosphaeriaceae</taxon>
        <taxon>Lasiodiplodia</taxon>
    </lineage>
</organism>
<dbReference type="EMBL" id="JAPUUL010001801">
    <property type="protein sequence ID" value="KAJ8126570.1"/>
    <property type="molecule type" value="Genomic_DNA"/>
</dbReference>
<dbReference type="Proteomes" id="UP001153332">
    <property type="component" value="Unassembled WGS sequence"/>
</dbReference>
<evidence type="ECO:0000313" key="1">
    <source>
        <dbReference type="EMBL" id="KAJ8126570.1"/>
    </source>
</evidence>
<evidence type="ECO:0000313" key="2">
    <source>
        <dbReference type="Proteomes" id="UP001153332"/>
    </source>
</evidence>
<keyword evidence="2" id="KW-1185">Reference proteome</keyword>
<accession>A0ACC2JGH6</accession>
<name>A0ACC2JGH6_9PEZI</name>
<protein>
    <submittedName>
        <fullName evidence="1">Uncharacterized protein</fullName>
    </submittedName>
</protein>